<evidence type="ECO:0000313" key="4">
    <source>
        <dbReference type="Proteomes" id="UP000621454"/>
    </source>
</evidence>
<dbReference type="InterPro" id="IPR045713">
    <property type="entry name" value="DUF6069"/>
</dbReference>
<keyword evidence="4" id="KW-1185">Reference proteome</keyword>
<dbReference type="RefSeq" id="WP_188584605.1">
    <property type="nucleotide sequence ID" value="NZ_BMGC01000001.1"/>
</dbReference>
<feature type="transmembrane region" description="Helical" evidence="2">
    <location>
        <begin position="157"/>
        <end position="176"/>
    </location>
</feature>
<protein>
    <submittedName>
        <fullName evidence="3">Uncharacterized protein</fullName>
    </submittedName>
</protein>
<reference evidence="3" key="1">
    <citation type="journal article" date="2014" name="Int. J. Syst. Evol. Microbiol.">
        <title>Complete genome sequence of Corynebacterium casei LMG S-19264T (=DSM 44701T), isolated from a smear-ripened cheese.</title>
        <authorList>
            <consortium name="US DOE Joint Genome Institute (JGI-PGF)"/>
            <person name="Walter F."/>
            <person name="Albersmeier A."/>
            <person name="Kalinowski J."/>
            <person name="Ruckert C."/>
        </authorList>
    </citation>
    <scope>NUCLEOTIDE SEQUENCE</scope>
    <source>
        <strain evidence="3">CGMCC 1.12827</strain>
    </source>
</reference>
<feature type="region of interest" description="Disordered" evidence="1">
    <location>
        <begin position="1"/>
        <end position="50"/>
    </location>
</feature>
<comment type="caution">
    <text evidence="3">The sequence shown here is derived from an EMBL/GenBank/DDBJ whole genome shotgun (WGS) entry which is preliminary data.</text>
</comment>
<gene>
    <name evidence="3" type="ORF">GCM10011489_00890</name>
</gene>
<dbReference type="AlphaFoldDB" id="A0A916STA8"/>
<keyword evidence="2" id="KW-0472">Membrane</keyword>
<reference evidence="3" key="2">
    <citation type="submission" date="2020-09" db="EMBL/GenBank/DDBJ databases">
        <authorList>
            <person name="Sun Q."/>
            <person name="Zhou Y."/>
        </authorList>
    </citation>
    <scope>NUCLEOTIDE SEQUENCE</scope>
    <source>
        <strain evidence="3">CGMCC 1.12827</strain>
    </source>
</reference>
<evidence type="ECO:0000256" key="1">
    <source>
        <dbReference type="SAM" id="MobiDB-lite"/>
    </source>
</evidence>
<keyword evidence="2" id="KW-1133">Transmembrane helix</keyword>
<feature type="transmembrane region" description="Helical" evidence="2">
    <location>
        <begin position="127"/>
        <end position="150"/>
    </location>
</feature>
<proteinExistence type="predicted"/>
<feature type="compositionally biased region" description="Polar residues" evidence="1">
    <location>
        <begin position="37"/>
        <end position="48"/>
    </location>
</feature>
<feature type="transmembrane region" description="Helical" evidence="2">
    <location>
        <begin position="182"/>
        <end position="201"/>
    </location>
</feature>
<keyword evidence="2" id="KW-0812">Transmembrane</keyword>
<dbReference type="Pfam" id="PF19545">
    <property type="entry name" value="DUF6069"/>
    <property type="match status" value="1"/>
</dbReference>
<feature type="transmembrane region" description="Helical" evidence="2">
    <location>
        <begin position="80"/>
        <end position="107"/>
    </location>
</feature>
<organism evidence="3 4">
    <name type="scientific">Gordonia jinhuaensis</name>
    <dbReference type="NCBI Taxonomy" id="1517702"/>
    <lineage>
        <taxon>Bacteria</taxon>
        <taxon>Bacillati</taxon>
        <taxon>Actinomycetota</taxon>
        <taxon>Actinomycetes</taxon>
        <taxon>Mycobacteriales</taxon>
        <taxon>Gordoniaceae</taxon>
        <taxon>Gordonia</taxon>
    </lineage>
</organism>
<evidence type="ECO:0000313" key="3">
    <source>
        <dbReference type="EMBL" id="GGB16607.1"/>
    </source>
</evidence>
<name>A0A916STA8_9ACTN</name>
<accession>A0A916STA8</accession>
<sequence>MSSRYQDNSDDSRTQRYETGYSPDRGSGRSGDAYRSASYNQSGYNQSRYDNQSGGYQQSGYRGDSGSGGNNRTPQVNYGYYAGGVIATAVVTALGAWLAAWIIRVVFERLTDSGRFGVWNPMAQDEYWFALVGFLCALLGGLLWVLLALTTPSPNQFYTWIVGLLIAAAIIIPLALSEDWRTGLATAIEHAVIGFPVLYLIKAVGAKCTQWPQGR</sequence>
<dbReference type="Proteomes" id="UP000621454">
    <property type="component" value="Unassembled WGS sequence"/>
</dbReference>
<dbReference type="EMBL" id="BMGC01000001">
    <property type="protein sequence ID" value="GGB16607.1"/>
    <property type="molecule type" value="Genomic_DNA"/>
</dbReference>
<evidence type="ECO:0000256" key="2">
    <source>
        <dbReference type="SAM" id="Phobius"/>
    </source>
</evidence>